<comment type="similarity">
    <text evidence="3">Belongs to the XPG/RAD2 endonuclease family. EXO1 subfamily.</text>
</comment>
<feature type="compositionally biased region" description="Basic and acidic residues" evidence="17">
    <location>
        <begin position="518"/>
        <end position="530"/>
    </location>
</feature>
<dbReference type="InterPro" id="IPR019974">
    <property type="entry name" value="XPG_CS"/>
</dbReference>
<feature type="domain" description="XPG-I" evidence="18">
    <location>
        <begin position="138"/>
        <end position="208"/>
    </location>
</feature>
<evidence type="ECO:0000256" key="4">
    <source>
        <dbReference type="ARBA" id="ARBA00020324"/>
    </source>
</evidence>
<comment type="cofactor">
    <cofactor evidence="1">
        <name>Mg(2+)</name>
        <dbReference type="ChEBI" id="CHEBI:18420"/>
    </cofactor>
</comment>
<dbReference type="InterPro" id="IPR029060">
    <property type="entry name" value="PIN-like_dom_sf"/>
</dbReference>
<dbReference type="EMBL" id="BKCP01000001">
    <property type="protein sequence ID" value="GER24552.1"/>
    <property type="molecule type" value="Genomic_DNA"/>
</dbReference>
<dbReference type="Gene3D" id="3.40.50.1010">
    <property type="entry name" value="5'-nuclease"/>
    <property type="match status" value="1"/>
</dbReference>
<keyword evidence="7" id="KW-0227">DNA damage</keyword>
<evidence type="ECO:0000256" key="17">
    <source>
        <dbReference type="SAM" id="MobiDB-lite"/>
    </source>
</evidence>
<feature type="domain" description="XPG N-terminal" evidence="19">
    <location>
        <begin position="1"/>
        <end position="99"/>
    </location>
</feature>
<dbReference type="Pfam" id="PF00752">
    <property type="entry name" value="XPG_N"/>
    <property type="match status" value="1"/>
</dbReference>
<dbReference type="PANTHER" id="PTHR11081">
    <property type="entry name" value="FLAP ENDONUCLEASE FAMILY MEMBER"/>
    <property type="match status" value="1"/>
</dbReference>
<dbReference type="AlphaFoldDB" id="A0A5A7NVN5"/>
<dbReference type="GO" id="GO:0006281">
    <property type="term" value="P:DNA repair"/>
    <property type="evidence" value="ECO:0007669"/>
    <property type="project" value="UniProtKB-KW"/>
</dbReference>
<keyword evidence="8" id="KW-0228">DNA excision</keyword>
<dbReference type="FunFam" id="1.10.150.20:FF:000011">
    <property type="entry name" value="exonuclease 1"/>
    <property type="match status" value="1"/>
</dbReference>
<evidence type="ECO:0000256" key="10">
    <source>
        <dbReference type="ARBA" id="ARBA00022839"/>
    </source>
</evidence>
<dbReference type="InterPro" id="IPR036279">
    <property type="entry name" value="5-3_exonuclease_C_sf"/>
</dbReference>
<evidence type="ECO:0000256" key="8">
    <source>
        <dbReference type="ARBA" id="ARBA00022769"/>
    </source>
</evidence>
<keyword evidence="12" id="KW-0267">Excision nuclease</keyword>
<comment type="function">
    <text evidence="16">Putative 5'-&gt;3' double-stranded DNA exonuclease which may also contain a cryptic 3'-&gt;5' double-stranded DNA exonuclease activity. May be involved in DNA mismatch repair (MMR).</text>
</comment>
<reference evidence="21" key="1">
    <citation type="journal article" date="2019" name="Curr. Biol.">
        <title>Genome Sequence of Striga asiatica Provides Insight into the Evolution of Plant Parasitism.</title>
        <authorList>
            <person name="Yoshida S."/>
            <person name="Kim S."/>
            <person name="Wafula E.K."/>
            <person name="Tanskanen J."/>
            <person name="Kim Y.M."/>
            <person name="Honaas L."/>
            <person name="Yang Z."/>
            <person name="Spallek T."/>
            <person name="Conn C.E."/>
            <person name="Ichihashi Y."/>
            <person name="Cheong K."/>
            <person name="Cui S."/>
            <person name="Der J.P."/>
            <person name="Gundlach H."/>
            <person name="Jiao Y."/>
            <person name="Hori C."/>
            <person name="Ishida J.K."/>
            <person name="Kasahara H."/>
            <person name="Kiba T."/>
            <person name="Kim M.S."/>
            <person name="Koo N."/>
            <person name="Laohavisit A."/>
            <person name="Lee Y.H."/>
            <person name="Lumba S."/>
            <person name="McCourt P."/>
            <person name="Mortimer J.C."/>
            <person name="Mutuku J.M."/>
            <person name="Nomura T."/>
            <person name="Sasaki-Sekimoto Y."/>
            <person name="Seto Y."/>
            <person name="Wang Y."/>
            <person name="Wakatake T."/>
            <person name="Sakakibara H."/>
            <person name="Demura T."/>
            <person name="Yamaguchi S."/>
            <person name="Yoneyama K."/>
            <person name="Manabe R.I."/>
            <person name="Nelson D.C."/>
            <person name="Schulman A.H."/>
            <person name="Timko M.P."/>
            <person name="dePamphilis C.W."/>
            <person name="Choi D."/>
            <person name="Shirasu K."/>
        </authorList>
    </citation>
    <scope>NUCLEOTIDE SEQUENCE [LARGE SCALE GENOMIC DNA]</scope>
    <source>
        <strain evidence="21">cv. UVA1</strain>
    </source>
</reference>
<evidence type="ECO:0000256" key="16">
    <source>
        <dbReference type="ARBA" id="ARBA00060210"/>
    </source>
</evidence>
<dbReference type="SMART" id="SM00279">
    <property type="entry name" value="HhH2"/>
    <property type="match status" value="1"/>
</dbReference>
<dbReference type="GO" id="GO:0003677">
    <property type="term" value="F:DNA binding"/>
    <property type="evidence" value="ECO:0007669"/>
    <property type="project" value="UniProtKB-KW"/>
</dbReference>
<dbReference type="Pfam" id="PF00867">
    <property type="entry name" value="XPG_I"/>
    <property type="match status" value="1"/>
</dbReference>
<evidence type="ECO:0000256" key="6">
    <source>
        <dbReference type="ARBA" id="ARBA00022723"/>
    </source>
</evidence>
<dbReference type="SUPFAM" id="SSF47807">
    <property type="entry name" value="5' to 3' exonuclease, C-terminal subdomain"/>
    <property type="match status" value="1"/>
</dbReference>
<dbReference type="GO" id="GO:0005634">
    <property type="term" value="C:nucleus"/>
    <property type="evidence" value="ECO:0007669"/>
    <property type="project" value="UniProtKB-SubCell"/>
</dbReference>
<evidence type="ECO:0000256" key="15">
    <source>
        <dbReference type="ARBA" id="ARBA00023242"/>
    </source>
</evidence>
<keyword evidence="5" id="KW-0540">Nuclease</keyword>
<dbReference type="InterPro" id="IPR008918">
    <property type="entry name" value="HhH2"/>
</dbReference>
<name>A0A5A7NVN5_STRAF</name>
<keyword evidence="6" id="KW-0479">Metal-binding</keyword>
<dbReference type="FunFam" id="3.40.50.1010:FF:000002">
    <property type="entry name" value="Exonuclease 1, putative"/>
    <property type="match status" value="1"/>
</dbReference>
<evidence type="ECO:0000256" key="5">
    <source>
        <dbReference type="ARBA" id="ARBA00022722"/>
    </source>
</evidence>
<accession>A0A5A7NVN5</accession>
<keyword evidence="15" id="KW-0539">Nucleus</keyword>
<dbReference type="Proteomes" id="UP000325081">
    <property type="component" value="Unassembled WGS sequence"/>
</dbReference>
<comment type="subcellular location">
    <subcellularLocation>
        <location evidence="2">Nucleus</location>
    </subcellularLocation>
</comment>
<evidence type="ECO:0000256" key="14">
    <source>
        <dbReference type="ARBA" id="ARBA00023204"/>
    </source>
</evidence>
<gene>
    <name evidence="20" type="ORF">STAS_00088</name>
</gene>
<evidence type="ECO:0000256" key="3">
    <source>
        <dbReference type="ARBA" id="ARBA00010563"/>
    </source>
</evidence>
<organism evidence="20 21">
    <name type="scientific">Striga asiatica</name>
    <name type="common">Asiatic witchweed</name>
    <name type="synonym">Buchnera asiatica</name>
    <dbReference type="NCBI Taxonomy" id="4170"/>
    <lineage>
        <taxon>Eukaryota</taxon>
        <taxon>Viridiplantae</taxon>
        <taxon>Streptophyta</taxon>
        <taxon>Embryophyta</taxon>
        <taxon>Tracheophyta</taxon>
        <taxon>Spermatophyta</taxon>
        <taxon>Magnoliopsida</taxon>
        <taxon>eudicotyledons</taxon>
        <taxon>Gunneridae</taxon>
        <taxon>Pentapetalae</taxon>
        <taxon>asterids</taxon>
        <taxon>lamiids</taxon>
        <taxon>Lamiales</taxon>
        <taxon>Orobanchaceae</taxon>
        <taxon>Buchnereae</taxon>
        <taxon>Striga</taxon>
    </lineage>
</organism>
<evidence type="ECO:0000256" key="11">
    <source>
        <dbReference type="ARBA" id="ARBA00022842"/>
    </source>
</evidence>
<evidence type="ECO:0000256" key="9">
    <source>
        <dbReference type="ARBA" id="ARBA00022801"/>
    </source>
</evidence>
<keyword evidence="21" id="KW-1185">Reference proteome</keyword>
<dbReference type="InterPro" id="IPR006084">
    <property type="entry name" value="XPG/Rad2"/>
</dbReference>
<dbReference type="InterPro" id="IPR006085">
    <property type="entry name" value="XPG_DNA_repair_N"/>
</dbReference>
<evidence type="ECO:0000313" key="21">
    <source>
        <dbReference type="Proteomes" id="UP000325081"/>
    </source>
</evidence>
<keyword evidence="11" id="KW-0460">Magnesium</keyword>
<dbReference type="InterPro" id="IPR044752">
    <property type="entry name" value="PIN-like_EXO1"/>
</dbReference>
<dbReference type="GO" id="GO:0017108">
    <property type="term" value="F:5'-flap endonuclease activity"/>
    <property type="evidence" value="ECO:0007669"/>
    <property type="project" value="TreeGrafter"/>
</dbReference>
<dbReference type="SUPFAM" id="SSF88723">
    <property type="entry name" value="PIN domain-like"/>
    <property type="match status" value="1"/>
</dbReference>
<evidence type="ECO:0000256" key="7">
    <source>
        <dbReference type="ARBA" id="ARBA00022763"/>
    </source>
</evidence>
<evidence type="ECO:0000256" key="2">
    <source>
        <dbReference type="ARBA" id="ARBA00004123"/>
    </source>
</evidence>
<proteinExistence type="inferred from homology"/>
<protein>
    <recommendedName>
        <fullName evidence="4">Exonuclease 1</fullName>
    </recommendedName>
</protein>
<evidence type="ECO:0000313" key="20">
    <source>
        <dbReference type="EMBL" id="GER24552.1"/>
    </source>
</evidence>
<keyword evidence="14" id="KW-0234">DNA repair</keyword>
<dbReference type="CDD" id="cd09857">
    <property type="entry name" value="PIN_EXO1"/>
    <property type="match status" value="1"/>
</dbReference>
<comment type="caution">
    <text evidence="20">The sequence shown here is derived from an EMBL/GenBank/DDBJ whole genome shotgun (WGS) entry which is preliminary data.</text>
</comment>
<dbReference type="OrthoDB" id="26491at2759"/>
<keyword evidence="13" id="KW-0238">DNA-binding</keyword>
<evidence type="ECO:0000256" key="1">
    <source>
        <dbReference type="ARBA" id="ARBA00001946"/>
    </source>
</evidence>
<keyword evidence="9" id="KW-0378">Hydrolase</keyword>
<dbReference type="SMART" id="SM00484">
    <property type="entry name" value="XPGI"/>
    <property type="match status" value="1"/>
</dbReference>
<dbReference type="PANTHER" id="PTHR11081:SF65">
    <property type="entry name" value="DNA DAMAGE-INDUCIBLE PROTEIN DIN7-RELATED"/>
    <property type="match status" value="1"/>
</dbReference>
<dbReference type="PROSITE" id="PS00841">
    <property type="entry name" value="XPG_1"/>
    <property type="match status" value="1"/>
</dbReference>
<dbReference type="CDD" id="cd09908">
    <property type="entry name" value="H3TH_EXO1"/>
    <property type="match status" value="1"/>
</dbReference>
<dbReference type="GO" id="GO:0035312">
    <property type="term" value="F:5'-3' DNA exonuclease activity"/>
    <property type="evidence" value="ECO:0007669"/>
    <property type="project" value="InterPro"/>
</dbReference>
<dbReference type="InterPro" id="IPR037315">
    <property type="entry name" value="EXO1_H3TH"/>
</dbReference>
<dbReference type="Gene3D" id="1.10.150.20">
    <property type="entry name" value="5' to 3' exonuclease, C-terminal subdomain"/>
    <property type="match status" value="1"/>
</dbReference>
<evidence type="ECO:0000256" key="12">
    <source>
        <dbReference type="ARBA" id="ARBA00022881"/>
    </source>
</evidence>
<keyword evidence="10 20" id="KW-0269">Exonuclease</keyword>
<feature type="compositionally biased region" description="Basic and acidic residues" evidence="17">
    <location>
        <begin position="539"/>
        <end position="549"/>
    </location>
</feature>
<dbReference type="GO" id="GO:0046872">
    <property type="term" value="F:metal ion binding"/>
    <property type="evidence" value="ECO:0007669"/>
    <property type="project" value="UniProtKB-KW"/>
</dbReference>
<evidence type="ECO:0000259" key="18">
    <source>
        <dbReference type="SMART" id="SM00484"/>
    </source>
</evidence>
<dbReference type="InterPro" id="IPR006086">
    <property type="entry name" value="XPG-I_dom"/>
</dbReference>
<dbReference type="SMART" id="SM00485">
    <property type="entry name" value="XPGN"/>
    <property type="match status" value="1"/>
</dbReference>
<sequence>MGIQGLLPLLKSIMNPIHIKELEGCFVAVDTYSWLHKGALSCSTELCKGQSTSKHIDYCMHRVNMLRHYGVKPILVFDGGPLPMKSEQEVKRARSRKENLSRAVEHEANGNRRAAYECYQKAVDISPSVAYDLIQVLKKENVSYVVAPYEADAQMTFLALNNHVDAVITEDSDLIAFGCPRIIYKMDKFGQGVEFKSALLQYNKDLNLEGFTQMMLLEMCIFSGCDYLQSLPGMGLKKAHALMKKFRNHQNVIKHLKYNNIECTPLYEESFRRAILTFRHQRVYDPVSEDIVHLSEPVDSTDEDLDFLGPYPYSLISYNTTSLSQLVAKGIARGSLDPFTKMPIQREPEATEKVVQRTYQLKNFKPDSEKKRLDLPAQKNLLTNYFCFASLEAKRNFKAPRVTANHLNESNKISSHSINTHEVKCDDLKFADSQDHDDRRIGVKPLSISGNSVCKPCISLHKDLELDEDNASRDKNIRMSSSYYPKNDDDEVEYEKCRKEEKKVIVKSRYFLHVNAENADREEEKSKGENSAEIQINRSDLDSNDCKSSADDIKQRMKSSYFGQISIESENFVNRGEELVEPCNYGVVRKSLSSDDNLLEGNTVKKRKLAQTDSPIDDTKENKWSKDLSSSCNLDIENDTKDDEEEKMACNISHLGRYSDIAGKSMEKFVSVISSFKYSLSGSRASGLRAPLKDIKNNNCIKRSSLDVDLKKFTYAPAKRTAASRCLKSKI</sequence>
<feature type="region of interest" description="Disordered" evidence="17">
    <location>
        <begin position="518"/>
        <end position="549"/>
    </location>
</feature>
<evidence type="ECO:0000259" key="19">
    <source>
        <dbReference type="SMART" id="SM00485"/>
    </source>
</evidence>
<evidence type="ECO:0000256" key="13">
    <source>
        <dbReference type="ARBA" id="ARBA00023125"/>
    </source>
</evidence>
<dbReference type="PRINTS" id="PR00853">
    <property type="entry name" value="XPGRADSUPER"/>
</dbReference>